<feature type="transmembrane region" description="Helical" evidence="1">
    <location>
        <begin position="210"/>
        <end position="229"/>
    </location>
</feature>
<sequence length="366" mass="38923">MTSETYEPIVRVTSLEVFFDLVFVFAITQLTTVLVDDPSFRGLARVVLMFGLIQWIYGGYVWLANAVAPDRLVRRLLMLLGMAGFLLIALGIPSSVTLFGLGYLVVVLVHTGLFMRSANTSSVAGIFRIAPFNLVSAVLLLVAGFVGYEYVFWTIALVLLAATPFLAPVRLFRVQVAHFVERYGLLLIIVLGESIVAIGVGVSGLELSPAVVLTALLALAVTAGLWWAYYTDDEERAEHALESRAPDQRARPALNSYFYSLAPMLLGVVVFAAGVKKTIGHPTEEAHWFAAVALAGGVGLYLLGHGLFRVSLGLPGASNRLVGAVLTLLAIPLGHAVAGAAELAVVLAIVVASVASDVFTKAAAEA</sequence>
<feature type="transmembrane region" description="Helical" evidence="1">
    <location>
        <begin position="127"/>
        <end position="146"/>
    </location>
</feature>
<keyword evidence="1" id="KW-1133">Transmembrane helix</keyword>
<dbReference type="AlphaFoldDB" id="A0A545AI78"/>
<feature type="transmembrane region" description="Helical" evidence="1">
    <location>
        <begin position="76"/>
        <end position="92"/>
    </location>
</feature>
<dbReference type="PANTHER" id="PTHR36840">
    <property type="entry name" value="BLL5714 PROTEIN"/>
    <property type="match status" value="1"/>
</dbReference>
<feature type="transmembrane region" description="Helical" evidence="1">
    <location>
        <begin position="257"/>
        <end position="275"/>
    </location>
</feature>
<organism evidence="2 3">
    <name type="scientific">Cryptosporangium phraense</name>
    <dbReference type="NCBI Taxonomy" id="2593070"/>
    <lineage>
        <taxon>Bacteria</taxon>
        <taxon>Bacillati</taxon>
        <taxon>Actinomycetota</taxon>
        <taxon>Actinomycetes</taxon>
        <taxon>Cryptosporangiales</taxon>
        <taxon>Cryptosporangiaceae</taxon>
        <taxon>Cryptosporangium</taxon>
    </lineage>
</organism>
<dbReference type="InterPro" id="IPR010640">
    <property type="entry name" value="Low_temperature_requirement_A"/>
</dbReference>
<dbReference type="OrthoDB" id="7698234at2"/>
<feature type="transmembrane region" description="Helical" evidence="1">
    <location>
        <begin position="152"/>
        <end position="172"/>
    </location>
</feature>
<dbReference type="PANTHER" id="PTHR36840:SF1">
    <property type="entry name" value="BLL5714 PROTEIN"/>
    <property type="match status" value="1"/>
</dbReference>
<keyword evidence="1" id="KW-0472">Membrane</keyword>
<feature type="transmembrane region" description="Helical" evidence="1">
    <location>
        <begin position="287"/>
        <end position="308"/>
    </location>
</feature>
<evidence type="ECO:0000256" key="1">
    <source>
        <dbReference type="SAM" id="Phobius"/>
    </source>
</evidence>
<gene>
    <name evidence="2" type="ORF">FL583_32110</name>
</gene>
<dbReference type="InParanoid" id="A0A545AI78"/>
<dbReference type="RefSeq" id="WP_142708626.1">
    <property type="nucleotide sequence ID" value="NZ_VIRS01000031.1"/>
</dbReference>
<dbReference type="Proteomes" id="UP000317982">
    <property type="component" value="Unassembled WGS sequence"/>
</dbReference>
<feature type="transmembrane region" description="Helical" evidence="1">
    <location>
        <begin position="12"/>
        <end position="31"/>
    </location>
</feature>
<comment type="caution">
    <text evidence="2">The sequence shown here is derived from an EMBL/GenBank/DDBJ whole genome shotgun (WGS) entry which is preliminary data.</text>
</comment>
<reference evidence="2 3" key="1">
    <citation type="submission" date="2019-07" db="EMBL/GenBank/DDBJ databases">
        <title>Cryptosporangium phraense sp. nov., isolated from plant litter.</title>
        <authorList>
            <person name="Suriyachadkun C."/>
        </authorList>
    </citation>
    <scope>NUCLEOTIDE SEQUENCE [LARGE SCALE GENOMIC DNA]</scope>
    <source>
        <strain evidence="2 3">A-T 5661</strain>
    </source>
</reference>
<keyword evidence="1" id="KW-0812">Transmembrane</keyword>
<feature type="transmembrane region" description="Helical" evidence="1">
    <location>
        <begin position="43"/>
        <end position="64"/>
    </location>
</feature>
<protein>
    <submittedName>
        <fullName evidence="2">Low temperature requirement protein A</fullName>
    </submittedName>
</protein>
<evidence type="ECO:0000313" key="3">
    <source>
        <dbReference type="Proteomes" id="UP000317982"/>
    </source>
</evidence>
<keyword evidence="3" id="KW-1185">Reference proteome</keyword>
<dbReference type="Pfam" id="PF06772">
    <property type="entry name" value="LtrA"/>
    <property type="match status" value="1"/>
</dbReference>
<accession>A0A545AI78</accession>
<feature type="transmembrane region" description="Helical" evidence="1">
    <location>
        <begin position="98"/>
        <end position="115"/>
    </location>
</feature>
<feature type="transmembrane region" description="Helical" evidence="1">
    <location>
        <begin position="184"/>
        <end position="204"/>
    </location>
</feature>
<evidence type="ECO:0000313" key="2">
    <source>
        <dbReference type="EMBL" id="TQS41021.1"/>
    </source>
</evidence>
<dbReference type="EMBL" id="VIRS01000031">
    <property type="protein sequence ID" value="TQS41021.1"/>
    <property type="molecule type" value="Genomic_DNA"/>
</dbReference>
<feature type="transmembrane region" description="Helical" evidence="1">
    <location>
        <begin position="320"/>
        <end position="338"/>
    </location>
</feature>
<name>A0A545AI78_9ACTN</name>
<proteinExistence type="predicted"/>